<proteinExistence type="inferred from homology"/>
<feature type="chain" id="PRO_5043131905" evidence="3">
    <location>
        <begin position="29"/>
        <end position="329"/>
    </location>
</feature>
<sequence>MTVRLQECRLIFLLALFMTFNQPGSSMADYRWRSLLSPHEINGRNKSSTDLQKPLLKPGEQNLLGFVNVKSKNTHHETERKLFLSQIASVYIRKADSNTEETDKFKVNVSICSALLFAPQYLLTAAHCLLEVDGEPLYKQKVGHWIRQEFYSPYEIHVRFGTESSCRDYIVNGIMLYREIYQFHLSDVVLLRLSKPVQLPPGIEPIRLPPPFVKFSTGKECLVVGWERKKTGTGAFSPVLRVYNVYLSLFKSYFDIRKRMNPYLIYTSSALNETELQGGGGGLLCKFRQSDGHYFLYGVSTFRTPRDSASFTYVPNLLYWIKLSTGLSH</sequence>
<accession>A0A0R3THH4</accession>
<dbReference type="GO" id="GO:0004252">
    <property type="term" value="F:serine-type endopeptidase activity"/>
    <property type="evidence" value="ECO:0007669"/>
    <property type="project" value="InterPro"/>
</dbReference>
<evidence type="ECO:0000259" key="4">
    <source>
        <dbReference type="PROSITE" id="PS50240"/>
    </source>
</evidence>
<dbReference type="OrthoDB" id="10004439at2759"/>
<gene>
    <name evidence="5" type="ORF">HNAJ_LOCUS6511</name>
</gene>
<dbReference type="InterPro" id="IPR051487">
    <property type="entry name" value="Ser/Thr_Proteases_Immune/Dev"/>
</dbReference>
<dbReference type="InterPro" id="IPR009003">
    <property type="entry name" value="Peptidase_S1_PA"/>
</dbReference>
<evidence type="ECO:0000256" key="1">
    <source>
        <dbReference type="ARBA" id="ARBA00023157"/>
    </source>
</evidence>
<dbReference type="InterPro" id="IPR018114">
    <property type="entry name" value="TRYPSIN_HIS"/>
</dbReference>
<reference evidence="5 6" key="2">
    <citation type="submission" date="2018-11" db="EMBL/GenBank/DDBJ databases">
        <authorList>
            <consortium name="Pathogen Informatics"/>
        </authorList>
    </citation>
    <scope>NUCLEOTIDE SEQUENCE [LARGE SCALE GENOMIC DNA]</scope>
</reference>
<dbReference type="PRINTS" id="PR00722">
    <property type="entry name" value="CHYMOTRYPSIN"/>
</dbReference>
<keyword evidence="3" id="KW-0732">Signal</keyword>
<feature type="signal peptide" evidence="3">
    <location>
        <begin position="1"/>
        <end position="28"/>
    </location>
</feature>
<feature type="domain" description="Peptidase S1" evidence="4">
    <location>
        <begin position="92"/>
        <end position="326"/>
    </location>
</feature>
<name>A0A0R3THH4_RODNA</name>
<evidence type="ECO:0000313" key="7">
    <source>
        <dbReference type="WBParaSite" id="HNAJ_0000651501-mRNA-1"/>
    </source>
</evidence>
<dbReference type="InterPro" id="IPR001314">
    <property type="entry name" value="Peptidase_S1A"/>
</dbReference>
<organism evidence="7">
    <name type="scientific">Rodentolepis nana</name>
    <name type="common">Dwarf tapeworm</name>
    <name type="synonym">Hymenolepis nana</name>
    <dbReference type="NCBI Taxonomy" id="102285"/>
    <lineage>
        <taxon>Eukaryota</taxon>
        <taxon>Metazoa</taxon>
        <taxon>Spiralia</taxon>
        <taxon>Lophotrochozoa</taxon>
        <taxon>Platyhelminthes</taxon>
        <taxon>Cestoda</taxon>
        <taxon>Eucestoda</taxon>
        <taxon>Cyclophyllidea</taxon>
        <taxon>Hymenolepididae</taxon>
        <taxon>Rodentolepis</taxon>
    </lineage>
</organism>
<dbReference type="PROSITE" id="PS00134">
    <property type="entry name" value="TRYPSIN_HIS"/>
    <property type="match status" value="1"/>
</dbReference>
<dbReference type="SMART" id="SM00020">
    <property type="entry name" value="Tryp_SPc"/>
    <property type="match status" value="1"/>
</dbReference>
<dbReference type="PROSITE" id="PS50240">
    <property type="entry name" value="TRYPSIN_DOM"/>
    <property type="match status" value="1"/>
</dbReference>
<dbReference type="InterPro" id="IPR001254">
    <property type="entry name" value="Trypsin_dom"/>
</dbReference>
<dbReference type="Pfam" id="PF00089">
    <property type="entry name" value="Trypsin"/>
    <property type="match status" value="1"/>
</dbReference>
<dbReference type="AlphaFoldDB" id="A0A0R3THH4"/>
<dbReference type="SUPFAM" id="SSF50494">
    <property type="entry name" value="Trypsin-like serine proteases"/>
    <property type="match status" value="1"/>
</dbReference>
<dbReference type="PANTHER" id="PTHR24256">
    <property type="entry name" value="TRYPTASE-RELATED"/>
    <property type="match status" value="1"/>
</dbReference>
<dbReference type="GO" id="GO:0006508">
    <property type="term" value="P:proteolysis"/>
    <property type="evidence" value="ECO:0007669"/>
    <property type="project" value="InterPro"/>
</dbReference>
<dbReference type="Gene3D" id="2.40.10.10">
    <property type="entry name" value="Trypsin-like serine proteases"/>
    <property type="match status" value="1"/>
</dbReference>
<dbReference type="Proteomes" id="UP000278807">
    <property type="component" value="Unassembled WGS sequence"/>
</dbReference>
<evidence type="ECO:0000313" key="5">
    <source>
        <dbReference type="EMBL" id="VDO02371.1"/>
    </source>
</evidence>
<evidence type="ECO:0000256" key="3">
    <source>
        <dbReference type="SAM" id="SignalP"/>
    </source>
</evidence>
<keyword evidence="1" id="KW-1015">Disulfide bond</keyword>
<evidence type="ECO:0000313" key="6">
    <source>
        <dbReference type="Proteomes" id="UP000278807"/>
    </source>
</evidence>
<comment type="similarity">
    <text evidence="2">Belongs to the peptidase S1 family. CLIP subfamily.</text>
</comment>
<dbReference type="WBParaSite" id="HNAJ_0000651501-mRNA-1">
    <property type="protein sequence ID" value="HNAJ_0000651501-mRNA-1"/>
    <property type="gene ID" value="HNAJ_0000651501"/>
</dbReference>
<reference evidence="7" key="1">
    <citation type="submission" date="2017-02" db="UniProtKB">
        <authorList>
            <consortium name="WormBaseParasite"/>
        </authorList>
    </citation>
    <scope>IDENTIFICATION</scope>
</reference>
<evidence type="ECO:0000256" key="2">
    <source>
        <dbReference type="ARBA" id="ARBA00024195"/>
    </source>
</evidence>
<dbReference type="STRING" id="102285.A0A0R3THH4"/>
<dbReference type="EMBL" id="UZAE01007287">
    <property type="protein sequence ID" value="VDO02371.1"/>
    <property type="molecule type" value="Genomic_DNA"/>
</dbReference>
<protein>
    <submittedName>
        <fullName evidence="7">Peptidase S1 domain-containing protein</fullName>
    </submittedName>
</protein>
<keyword evidence="6" id="KW-1185">Reference proteome</keyword>
<dbReference type="InterPro" id="IPR043504">
    <property type="entry name" value="Peptidase_S1_PA_chymotrypsin"/>
</dbReference>